<dbReference type="EMBL" id="CP045119">
    <property type="protein sequence ID" value="QIN84544.1"/>
    <property type="molecule type" value="Genomic_DNA"/>
</dbReference>
<accession>A0A6G8QDG0</accession>
<gene>
    <name evidence="1" type="ORF">GBA63_19275</name>
</gene>
<proteinExistence type="predicted"/>
<keyword evidence="2" id="KW-1185">Reference proteome</keyword>
<organism evidence="1 2">
    <name type="scientific">Rubrobacter tropicus</name>
    <dbReference type="NCBI Taxonomy" id="2653851"/>
    <lineage>
        <taxon>Bacteria</taxon>
        <taxon>Bacillati</taxon>
        <taxon>Actinomycetota</taxon>
        <taxon>Rubrobacteria</taxon>
        <taxon>Rubrobacterales</taxon>
        <taxon>Rubrobacteraceae</taxon>
        <taxon>Rubrobacter</taxon>
    </lineage>
</organism>
<dbReference type="KEGG" id="rub:GBA63_19275"/>
<sequence length="321" mass="36376">MRNSDAHSDVHFLEDGVRFVQTNFRTRTKEEKILTDEELGRLVEDLMRTVLSLSVGAQLFQVDNIREISGELFGVETPDSLRRLYLEMVLAATGLLEPEISEEGGTLAVRASVPPYQPPAELAEYVKTFFFIRGFYPEAEELELEVRWLGEWHCSLRVPADKLAFFDATPEHLAVPRTLRFLFSTVTSSAALPERSDEEKLTELGFGMGCATAHAYMARVMREIEAGLSDAAPLMPEALEYIDEFKEALGVPQDLSSEAKARRDDLLHALEDVKHLYRTIVRVDRGTLDPQAVGRAERRYNRGAEKVRRFAARFTFSGRLY</sequence>
<dbReference type="AlphaFoldDB" id="A0A6G8QDG0"/>
<name>A0A6G8QDG0_9ACTN</name>
<evidence type="ECO:0000313" key="2">
    <source>
        <dbReference type="Proteomes" id="UP000501452"/>
    </source>
</evidence>
<evidence type="ECO:0000313" key="1">
    <source>
        <dbReference type="EMBL" id="QIN84544.1"/>
    </source>
</evidence>
<protein>
    <submittedName>
        <fullName evidence="1">Uncharacterized protein</fullName>
    </submittedName>
</protein>
<dbReference type="Proteomes" id="UP000501452">
    <property type="component" value="Chromosome"/>
</dbReference>
<reference evidence="1 2" key="1">
    <citation type="submission" date="2019-10" db="EMBL/GenBank/DDBJ databases">
        <title>Rubrobacter sp nov SCSIO 52090 isolated from a deep-sea sediment in the South China Sea.</title>
        <authorList>
            <person name="Chen R.W."/>
        </authorList>
    </citation>
    <scope>NUCLEOTIDE SEQUENCE [LARGE SCALE GENOMIC DNA]</scope>
    <source>
        <strain evidence="1 2">SCSIO 52909</strain>
    </source>
</reference>